<keyword evidence="4" id="KW-1185">Reference proteome</keyword>
<feature type="signal peptide" evidence="2">
    <location>
        <begin position="1"/>
        <end position="17"/>
    </location>
</feature>
<dbReference type="RefSeq" id="WP_072698966.1">
    <property type="nucleotide sequence ID" value="NZ_JAFBBL010000001.1"/>
</dbReference>
<evidence type="ECO:0008006" key="5">
    <source>
        <dbReference type="Google" id="ProtNLM"/>
    </source>
</evidence>
<dbReference type="PROSITE" id="PS51257">
    <property type="entry name" value="PROKAR_LIPOPROTEIN"/>
    <property type="match status" value="1"/>
</dbReference>
<sequence>MRSAAAGLLVVLGLVVAGCGDGSSTNDGANPTTATTTVAAGTSTSTAPISAAAQPDPVEPAVPTEAGDPAVPVEPQPQPKDADVAPAAETNDGATVAPQEPDPNPFNCVGEICPNPYTDAPAPDPSADPRNPQIVWCGTDKYVHDRGATVWDDGTWSPWTQHCADEFDAVNNPPNPPGTMGGGGAVAGPCRPDEEGTITNTPDMRKQRCTGGQWVFIR</sequence>
<name>A0A2X4TQ40_9NOCA</name>
<feature type="region of interest" description="Disordered" evidence="1">
    <location>
        <begin position="46"/>
        <end position="86"/>
    </location>
</feature>
<evidence type="ECO:0000256" key="1">
    <source>
        <dbReference type="SAM" id="MobiDB-lite"/>
    </source>
</evidence>
<proteinExistence type="predicted"/>
<dbReference type="KEGG" id="rcr:NCTC10994_00213"/>
<dbReference type="EMBL" id="LS483468">
    <property type="protein sequence ID" value="SQI28469.1"/>
    <property type="molecule type" value="Genomic_DNA"/>
</dbReference>
<dbReference type="Proteomes" id="UP000249091">
    <property type="component" value="Chromosome 1"/>
</dbReference>
<accession>A0A2X4TQ40</accession>
<evidence type="ECO:0000313" key="4">
    <source>
        <dbReference type="Proteomes" id="UP000249091"/>
    </source>
</evidence>
<keyword evidence="2" id="KW-0732">Signal</keyword>
<gene>
    <name evidence="3" type="ORF">NCTC10994_00213</name>
</gene>
<protein>
    <recommendedName>
        <fullName evidence="5">Lipoprotein</fullName>
    </recommendedName>
</protein>
<reference evidence="3 4" key="1">
    <citation type="submission" date="2018-06" db="EMBL/GenBank/DDBJ databases">
        <authorList>
            <consortium name="Pathogen Informatics"/>
            <person name="Doyle S."/>
        </authorList>
    </citation>
    <scope>NUCLEOTIDE SEQUENCE [LARGE SCALE GENOMIC DNA]</scope>
    <source>
        <strain evidence="3 4">NCTC10994</strain>
    </source>
</reference>
<dbReference type="AlphaFoldDB" id="A0A2X4TQ40"/>
<organism evidence="3 4">
    <name type="scientific">Rhodococcus coprophilus</name>
    <dbReference type="NCBI Taxonomy" id="38310"/>
    <lineage>
        <taxon>Bacteria</taxon>
        <taxon>Bacillati</taxon>
        <taxon>Actinomycetota</taxon>
        <taxon>Actinomycetes</taxon>
        <taxon>Mycobacteriales</taxon>
        <taxon>Nocardiaceae</taxon>
        <taxon>Rhodococcus</taxon>
    </lineage>
</organism>
<evidence type="ECO:0000313" key="3">
    <source>
        <dbReference type="EMBL" id="SQI28469.1"/>
    </source>
</evidence>
<evidence type="ECO:0000256" key="2">
    <source>
        <dbReference type="SAM" id="SignalP"/>
    </source>
</evidence>
<feature type="chain" id="PRO_5039157759" description="Lipoprotein" evidence="2">
    <location>
        <begin position="18"/>
        <end position="218"/>
    </location>
</feature>